<keyword evidence="1" id="KW-0812">Transmembrane</keyword>
<sequence length="346" mass="41205">MEKKRTDVLKKLDPFMFDFMLNNPVTLCKKCKLCDDVNEMNKNEPWFKFLCYQLVRNLETAETINSSNPVDKKLSRCKSLTYWLYDRVKNIYEQSEINNKEKLEEKLLRVWTNFYNSYAGKVPSSACSVPEVSEFKNLENMKRKKIMSDYCENYYKLRKILKIYETYDDAHIYYDYFRHNLKTYRNIVGECKTEDFIIKDCSKFCSNDDPDDLLNTAKFRTIEISPGNNDYIEKGKCDILRDYAVAAKTCESREVRISEFTFSDNRAIILILFSFWEIFLTFLFLYKMIPLRSWISNKLGKKIIIRDKFNEHIGNELFDDDYESVDGNIQSTGYNLTYNSDWSSSR</sequence>
<organism evidence="2 3">
    <name type="scientific">Plasmodium ovale curtisi</name>
    <dbReference type="NCBI Taxonomy" id="864141"/>
    <lineage>
        <taxon>Eukaryota</taxon>
        <taxon>Sar</taxon>
        <taxon>Alveolata</taxon>
        <taxon>Apicomplexa</taxon>
        <taxon>Aconoidasida</taxon>
        <taxon>Haemosporida</taxon>
        <taxon>Plasmodiidae</taxon>
        <taxon>Plasmodium</taxon>
        <taxon>Plasmodium (Plasmodium)</taxon>
    </lineage>
</organism>
<evidence type="ECO:0000256" key="1">
    <source>
        <dbReference type="SAM" id="Phobius"/>
    </source>
</evidence>
<dbReference type="Pfam" id="PF05795">
    <property type="entry name" value="Plasmodium_Vir"/>
    <property type="match status" value="2"/>
</dbReference>
<keyword evidence="1" id="KW-1133">Transmembrane helix</keyword>
<dbReference type="InterPro" id="IPR008780">
    <property type="entry name" value="Plasmodium_Vir"/>
</dbReference>
<proteinExistence type="predicted"/>
<evidence type="ECO:0000313" key="2">
    <source>
        <dbReference type="EMBL" id="SBS90871.1"/>
    </source>
</evidence>
<feature type="transmembrane region" description="Helical" evidence="1">
    <location>
        <begin position="267"/>
        <end position="286"/>
    </location>
</feature>
<evidence type="ECO:0000313" key="3">
    <source>
        <dbReference type="Proteomes" id="UP000078560"/>
    </source>
</evidence>
<name>A0A1A8WCX8_PLAOA</name>
<gene>
    <name evidence="2" type="ORF">POVCU2_0064100</name>
</gene>
<dbReference type="Proteomes" id="UP000078560">
    <property type="component" value="Unassembled WGS sequence"/>
</dbReference>
<dbReference type="EMBL" id="FLQU01001001">
    <property type="protein sequence ID" value="SBS90871.1"/>
    <property type="molecule type" value="Genomic_DNA"/>
</dbReference>
<keyword evidence="1" id="KW-0472">Membrane</keyword>
<protein>
    <submittedName>
        <fullName evidence="2">PIR Superfamily Protein</fullName>
    </submittedName>
</protein>
<reference evidence="3" key="1">
    <citation type="submission" date="2016-05" db="EMBL/GenBank/DDBJ databases">
        <authorList>
            <person name="Naeem Raeece"/>
        </authorList>
    </citation>
    <scope>NUCLEOTIDE SEQUENCE [LARGE SCALE GENOMIC DNA]</scope>
</reference>
<dbReference type="AlphaFoldDB" id="A0A1A8WCX8"/>
<accession>A0A1A8WCX8</accession>